<proteinExistence type="predicted"/>
<gene>
    <name evidence="3" type="ORF">AB4876_08860</name>
</gene>
<protein>
    <submittedName>
        <fullName evidence="3">TlpA family protein disulfide reductase</fullName>
    </submittedName>
</protein>
<dbReference type="InterPro" id="IPR050553">
    <property type="entry name" value="Thioredoxin_ResA/DsbE_sf"/>
</dbReference>
<dbReference type="PANTHER" id="PTHR42852:SF18">
    <property type="entry name" value="CHROMOSOME UNDETERMINED SCAFFOLD_47, WHOLE GENOME SHOTGUN SEQUENCE"/>
    <property type="match status" value="1"/>
</dbReference>
<reference evidence="3 4" key="1">
    <citation type="journal article" date="2011" name="Int. J. Syst. Evol. Microbiol.">
        <title>Zhongshania antarctica gen. nov., sp. nov. and Zhongshania guokunii sp. nov., gammaproteobacteria respectively isolated from coastal attached (fast) ice and surface seawater of the Antarctic.</title>
        <authorList>
            <person name="Li H.J."/>
            <person name="Zhang X.Y."/>
            <person name="Chen C.X."/>
            <person name="Zhang Y.J."/>
            <person name="Gao Z.M."/>
            <person name="Yu Y."/>
            <person name="Chen X.L."/>
            <person name="Chen B."/>
            <person name="Zhang Y.Z."/>
        </authorList>
    </citation>
    <scope>NUCLEOTIDE SEQUENCE [LARGE SCALE GENOMIC DNA]</scope>
    <source>
        <strain evidence="3 4">ZS6-22T</strain>
    </source>
</reference>
<dbReference type="InterPro" id="IPR036249">
    <property type="entry name" value="Thioredoxin-like_sf"/>
</dbReference>
<feature type="domain" description="Thioredoxin" evidence="2">
    <location>
        <begin position="16"/>
        <end position="149"/>
    </location>
</feature>
<dbReference type="Gene3D" id="3.40.30.10">
    <property type="entry name" value="Glutaredoxin"/>
    <property type="match status" value="1"/>
</dbReference>
<evidence type="ECO:0000256" key="1">
    <source>
        <dbReference type="ARBA" id="ARBA00023284"/>
    </source>
</evidence>
<keyword evidence="4" id="KW-1185">Reference proteome</keyword>
<organism evidence="3 4">
    <name type="scientific">Zhongshania guokunii</name>
    <dbReference type="NCBI Taxonomy" id="641783"/>
    <lineage>
        <taxon>Bacteria</taxon>
        <taxon>Pseudomonadati</taxon>
        <taxon>Pseudomonadota</taxon>
        <taxon>Gammaproteobacteria</taxon>
        <taxon>Cellvibrionales</taxon>
        <taxon>Spongiibacteraceae</taxon>
        <taxon>Zhongshania</taxon>
    </lineage>
</organism>
<sequence length="155" mass="16530">MTTNSIRTLLGTLFLCLSACSKPDFTTVNGDSGQFAQGQWQFINYWATWCGPCRDEIPELNDFAKNHADIRIYGINYDGLEGDALTAAIADMGIEFSSLSADPAPTFGIPRPQVLPTTLVISPDGKLVASLMGPQTAQTLGAAIEAAKQKSNSAN</sequence>
<keyword evidence="1" id="KW-0676">Redox-active center</keyword>
<name>A0ABV3U4Z3_9GAMM</name>
<dbReference type="RefSeq" id="WP_368381286.1">
    <property type="nucleotide sequence ID" value="NZ_JBFRYA010000006.1"/>
</dbReference>
<dbReference type="PROSITE" id="PS00194">
    <property type="entry name" value="THIOREDOXIN_1"/>
    <property type="match status" value="1"/>
</dbReference>
<dbReference type="EMBL" id="JBFRYA010000006">
    <property type="protein sequence ID" value="MEX1669023.1"/>
    <property type="molecule type" value="Genomic_DNA"/>
</dbReference>
<dbReference type="Pfam" id="PF00578">
    <property type="entry name" value="AhpC-TSA"/>
    <property type="match status" value="1"/>
</dbReference>
<dbReference type="PANTHER" id="PTHR42852">
    <property type="entry name" value="THIOL:DISULFIDE INTERCHANGE PROTEIN DSBE"/>
    <property type="match status" value="1"/>
</dbReference>
<dbReference type="InterPro" id="IPR000866">
    <property type="entry name" value="AhpC/TSA"/>
</dbReference>
<dbReference type="Proteomes" id="UP001557485">
    <property type="component" value="Unassembled WGS sequence"/>
</dbReference>
<accession>A0ABV3U4Z3</accession>
<evidence type="ECO:0000313" key="4">
    <source>
        <dbReference type="Proteomes" id="UP001557485"/>
    </source>
</evidence>
<dbReference type="InterPro" id="IPR013766">
    <property type="entry name" value="Thioredoxin_domain"/>
</dbReference>
<dbReference type="CDD" id="cd02966">
    <property type="entry name" value="TlpA_like_family"/>
    <property type="match status" value="1"/>
</dbReference>
<dbReference type="SUPFAM" id="SSF52833">
    <property type="entry name" value="Thioredoxin-like"/>
    <property type="match status" value="1"/>
</dbReference>
<comment type="caution">
    <text evidence="3">The sequence shown here is derived from an EMBL/GenBank/DDBJ whole genome shotgun (WGS) entry which is preliminary data.</text>
</comment>
<evidence type="ECO:0000259" key="2">
    <source>
        <dbReference type="PROSITE" id="PS51352"/>
    </source>
</evidence>
<dbReference type="PROSITE" id="PS51352">
    <property type="entry name" value="THIOREDOXIN_2"/>
    <property type="match status" value="1"/>
</dbReference>
<dbReference type="InterPro" id="IPR017937">
    <property type="entry name" value="Thioredoxin_CS"/>
</dbReference>
<evidence type="ECO:0000313" key="3">
    <source>
        <dbReference type="EMBL" id="MEX1669023.1"/>
    </source>
</evidence>